<feature type="region of interest" description="Disordered" evidence="1">
    <location>
        <begin position="1"/>
        <end position="71"/>
    </location>
</feature>
<feature type="region of interest" description="Disordered" evidence="1">
    <location>
        <begin position="383"/>
        <end position="410"/>
    </location>
</feature>
<proteinExistence type="predicted"/>
<dbReference type="AlphaFoldDB" id="A0A6L2LMQ8"/>
<organism evidence="2">
    <name type="scientific">Tanacetum cinerariifolium</name>
    <name type="common">Dalmatian daisy</name>
    <name type="synonym">Chrysanthemum cinerariifolium</name>
    <dbReference type="NCBI Taxonomy" id="118510"/>
    <lineage>
        <taxon>Eukaryota</taxon>
        <taxon>Viridiplantae</taxon>
        <taxon>Streptophyta</taxon>
        <taxon>Embryophyta</taxon>
        <taxon>Tracheophyta</taxon>
        <taxon>Spermatophyta</taxon>
        <taxon>Magnoliopsida</taxon>
        <taxon>eudicotyledons</taxon>
        <taxon>Gunneridae</taxon>
        <taxon>Pentapetalae</taxon>
        <taxon>asterids</taxon>
        <taxon>campanulids</taxon>
        <taxon>Asterales</taxon>
        <taxon>Asteraceae</taxon>
        <taxon>Asteroideae</taxon>
        <taxon>Anthemideae</taxon>
        <taxon>Anthemidinae</taxon>
        <taxon>Tanacetum</taxon>
    </lineage>
</organism>
<gene>
    <name evidence="2" type="ORF">Tci_035051</name>
</gene>
<dbReference type="EMBL" id="BKCJ010004785">
    <property type="protein sequence ID" value="GEU63073.1"/>
    <property type="molecule type" value="Genomic_DNA"/>
</dbReference>
<evidence type="ECO:0000313" key="2">
    <source>
        <dbReference type="EMBL" id="GEU63073.1"/>
    </source>
</evidence>
<feature type="region of interest" description="Disordered" evidence="1">
    <location>
        <begin position="106"/>
        <end position="134"/>
    </location>
</feature>
<reference evidence="2" key="1">
    <citation type="journal article" date="2019" name="Sci. Rep.">
        <title>Draft genome of Tanacetum cinerariifolium, the natural source of mosquito coil.</title>
        <authorList>
            <person name="Yamashiro T."/>
            <person name="Shiraishi A."/>
            <person name="Satake H."/>
            <person name="Nakayama K."/>
        </authorList>
    </citation>
    <scope>NUCLEOTIDE SEQUENCE</scope>
</reference>
<comment type="caution">
    <text evidence="2">The sequence shown here is derived from an EMBL/GenBank/DDBJ whole genome shotgun (WGS) entry which is preliminary data.</text>
</comment>
<feature type="compositionally biased region" description="Acidic residues" evidence="1">
    <location>
        <begin position="110"/>
        <end position="132"/>
    </location>
</feature>
<protein>
    <submittedName>
        <fullName evidence="2">Uncharacterized protein</fullName>
    </submittedName>
</protein>
<feature type="compositionally biased region" description="Low complexity" evidence="1">
    <location>
        <begin position="397"/>
        <end position="409"/>
    </location>
</feature>
<feature type="compositionally biased region" description="Pro residues" evidence="1">
    <location>
        <begin position="34"/>
        <end position="45"/>
    </location>
</feature>
<sequence length="421" mass="47363">MERAVMSSASSAVTYTSVYTDSEPGRSVASPSPNYIPGPEEPQTPPVSQDVDEHEPMFIQSHDPDYVSEPMYPEYIPLEDEHVLPTEEQPLPPVDSTTDESLGYVAESDPKEDLEEDDANDEDEDEKDEEEEHFASVDVTVVVPTVEPVSLPEGTEPVIPPPSTDITTIRARITIQLQASISLPPEGSAWLDRAATLEEVVLFALSPGYEVWESFTARLTEGRGIDYGFVNTLDAEARRRGIREVGYCIRDTWVDPAEAVLEIAPMTLVEVNTRVTELVEIHEHDTHDLYALLEDAQDSKTRISQRVTMDSQQFDLLMEDMIAHQETILIVKEEAYAPKEAWAHSIGFSQAVHYKLQTHHEQVHETRFQMQQTEMAELRETNRRQIMAPVTRRGQITPPNDTNPNNMTPKSVQAMIDQALL</sequence>
<feature type="compositionally biased region" description="Low complexity" evidence="1">
    <location>
        <begin position="1"/>
        <end position="22"/>
    </location>
</feature>
<evidence type="ECO:0000256" key="1">
    <source>
        <dbReference type="SAM" id="MobiDB-lite"/>
    </source>
</evidence>
<accession>A0A6L2LMQ8</accession>
<name>A0A6L2LMQ8_TANCI</name>